<evidence type="ECO:0000256" key="7">
    <source>
        <dbReference type="PIRSR" id="PIRSR602129-50"/>
    </source>
</evidence>
<dbReference type="FunFam" id="3.40.640.10:FF:000017">
    <property type="entry name" value="Glutamate decarboxylase"/>
    <property type="match status" value="1"/>
</dbReference>
<comment type="catalytic activity">
    <reaction evidence="6 9">
        <text>L-glutamate + H(+) = 4-aminobutanoate + CO2</text>
        <dbReference type="Rhea" id="RHEA:17785"/>
        <dbReference type="ChEBI" id="CHEBI:15378"/>
        <dbReference type="ChEBI" id="CHEBI:16526"/>
        <dbReference type="ChEBI" id="CHEBI:29985"/>
        <dbReference type="ChEBI" id="CHEBI:59888"/>
        <dbReference type="EC" id="4.1.1.15"/>
    </reaction>
</comment>
<dbReference type="InterPro" id="IPR010107">
    <property type="entry name" value="Glutamate_decarboxylase"/>
</dbReference>
<evidence type="ECO:0000256" key="1">
    <source>
        <dbReference type="ARBA" id="ARBA00001933"/>
    </source>
</evidence>
<dbReference type="Gene3D" id="4.10.280.50">
    <property type="match status" value="1"/>
</dbReference>
<dbReference type="GO" id="GO:0004351">
    <property type="term" value="F:glutamate decarboxylase activity"/>
    <property type="evidence" value="ECO:0007669"/>
    <property type="project" value="UniProtKB-EC"/>
</dbReference>
<comment type="cofactor">
    <cofactor evidence="1 7 8">
        <name>pyridoxal 5'-phosphate</name>
        <dbReference type="ChEBI" id="CHEBI:597326"/>
    </cofactor>
</comment>
<evidence type="ECO:0000256" key="6">
    <source>
        <dbReference type="ARBA" id="ARBA00048868"/>
    </source>
</evidence>
<evidence type="ECO:0000256" key="9">
    <source>
        <dbReference type="RuleBase" id="RU361171"/>
    </source>
</evidence>
<dbReference type="PANTHER" id="PTHR43321:SF3">
    <property type="entry name" value="GLUTAMATE DECARBOXYLASE"/>
    <property type="match status" value="1"/>
</dbReference>
<dbReference type="GO" id="GO:0004058">
    <property type="term" value="F:aromatic-L-amino-acid decarboxylase activity"/>
    <property type="evidence" value="ECO:0007669"/>
    <property type="project" value="UniProtKB-ARBA"/>
</dbReference>
<evidence type="ECO:0000313" key="10">
    <source>
        <dbReference type="EMBL" id="PYI66446.1"/>
    </source>
</evidence>
<dbReference type="InterPro" id="IPR015424">
    <property type="entry name" value="PyrdxlP-dep_Trfase"/>
</dbReference>
<proteinExistence type="inferred from homology"/>
<evidence type="ECO:0000256" key="3">
    <source>
        <dbReference type="ARBA" id="ARBA00012421"/>
    </source>
</evidence>
<evidence type="ECO:0000256" key="2">
    <source>
        <dbReference type="ARBA" id="ARBA00009533"/>
    </source>
</evidence>
<keyword evidence="11" id="KW-1185">Reference proteome</keyword>
<dbReference type="GO" id="GO:0005829">
    <property type="term" value="C:cytosol"/>
    <property type="evidence" value="ECO:0007669"/>
    <property type="project" value="TreeGrafter"/>
</dbReference>
<keyword evidence="5 8" id="KW-0456">Lyase</keyword>
<dbReference type="InterPro" id="IPR002129">
    <property type="entry name" value="PyrdxlP-dep_de-COase"/>
</dbReference>
<dbReference type="OrthoDB" id="3401800at2"/>
<comment type="caution">
    <text evidence="10">The sequence shown here is derived from an EMBL/GenBank/DDBJ whole genome shotgun (WGS) entry which is preliminary data.</text>
</comment>
<sequence>MSLHKHHVRQDEMVLDPAFDGGVGTIPKHRLPRGTQDARAALRFVQDELMLDGNARQNLATFVTTWMEPEAAMLIQASLEKNIIDKDEYPQSAEIERRCVNILANLWRAPEPTGGADAVGCSTTGSSEAAMLAGMALKWRWRARREAAGQDAGKPNLVMGANVQVCWEKFARYWDVEARLVPLEGATHLTAQQAAAACDENTIGVVAVLGSTFDGSYEPVAEIAAALDKLAADTGVDVPLHVDAASGGFIAPFLDPQLPWDFRLDRVKSINSSGHKYGLVYPGVGWVLWRSEDDLPKDLIFSVDYLGGSMPTFALNFSRPAAQVIAQYYVLVRYGFEGYRRIQQRSRDIARFIAAGVEKTGRFSLLSRGDELPVLAFKLGAPESYSVYDVSHELRSFGWIVPAYPMPEGMEDVDVLRVVVRNGFTFDLAEAFLADLAKSMERLAGRARASVAFHH</sequence>
<evidence type="ECO:0000313" key="11">
    <source>
        <dbReference type="Proteomes" id="UP000247832"/>
    </source>
</evidence>
<reference evidence="10 11" key="1">
    <citation type="submission" date="2018-05" db="EMBL/GenBank/DDBJ databases">
        <title>Genetic diversity of glacier-inhabiting Cryobacterium bacteria in China and description of Cryobacterium mengkeensis sp. nov. and Arthrobacter glacialis sp. nov.</title>
        <authorList>
            <person name="Liu Q."/>
            <person name="Xin Y.-H."/>
        </authorList>
    </citation>
    <scope>NUCLEOTIDE SEQUENCE [LARGE SCALE GENOMIC DNA]</scope>
    <source>
        <strain evidence="10 11">LI2</strain>
    </source>
</reference>
<dbReference type="EMBL" id="QJVD01000015">
    <property type="protein sequence ID" value="PYI66446.1"/>
    <property type="molecule type" value="Genomic_DNA"/>
</dbReference>
<protein>
    <recommendedName>
        <fullName evidence="3 9">Glutamate decarboxylase</fullName>
        <ecNumber evidence="3 9">4.1.1.15</ecNumber>
    </recommendedName>
</protein>
<dbReference type="EC" id="4.1.1.15" evidence="3 9"/>
<dbReference type="Gene3D" id="3.90.1150.160">
    <property type="match status" value="1"/>
</dbReference>
<dbReference type="RefSeq" id="WP_110501665.1">
    <property type="nucleotide sequence ID" value="NZ_QJVD01000015.1"/>
</dbReference>
<evidence type="ECO:0000256" key="4">
    <source>
        <dbReference type="ARBA" id="ARBA00022898"/>
    </source>
</evidence>
<gene>
    <name evidence="10" type="ORF">CVV68_14240</name>
</gene>
<dbReference type="SUPFAM" id="SSF53383">
    <property type="entry name" value="PLP-dependent transferases"/>
    <property type="match status" value="1"/>
</dbReference>
<feature type="modified residue" description="N6-(pyridoxal phosphate)lysine" evidence="7">
    <location>
        <position position="276"/>
    </location>
</feature>
<dbReference type="GO" id="GO:0030170">
    <property type="term" value="F:pyridoxal phosphate binding"/>
    <property type="evidence" value="ECO:0007669"/>
    <property type="project" value="InterPro"/>
</dbReference>
<accession>A0A2V5LW81</accession>
<dbReference type="Proteomes" id="UP000247832">
    <property type="component" value="Unassembled WGS sequence"/>
</dbReference>
<evidence type="ECO:0000256" key="8">
    <source>
        <dbReference type="RuleBase" id="RU000382"/>
    </source>
</evidence>
<dbReference type="NCBIfam" id="TIGR01788">
    <property type="entry name" value="Glu-decarb-GAD"/>
    <property type="match status" value="1"/>
</dbReference>
<evidence type="ECO:0000256" key="5">
    <source>
        <dbReference type="ARBA" id="ARBA00023239"/>
    </source>
</evidence>
<dbReference type="InterPro" id="IPR015421">
    <property type="entry name" value="PyrdxlP-dep_Trfase_major"/>
</dbReference>
<name>A0A2V5LW81_9MICC</name>
<keyword evidence="4 7" id="KW-0663">Pyridoxal phosphate</keyword>
<dbReference type="AlphaFoldDB" id="A0A2V5LW81"/>
<keyword evidence="9" id="KW-0210">Decarboxylase</keyword>
<dbReference type="Pfam" id="PF00282">
    <property type="entry name" value="Pyridoxal_deC"/>
    <property type="match status" value="1"/>
</dbReference>
<comment type="similarity">
    <text evidence="2 8">Belongs to the group II decarboxylase family.</text>
</comment>
<dbReference type="PANTHER" id="PTHR43321">
    <property type="entry name" value="GLUTAMATE DECARBOXYLASE"/>
    <property type="match status" value="1"/>
</dbReference>
<dbReference type="Gene3D" id="3.40.640.10">
    <property type="entry name" value="Type I PLP-dependent aspartate aminotransferase-like (Major domain)"/>
    <property type="match status" value="1"/>
</dbReference>
<dbReference type="GO" id="GO:0006538">
    <property type="term" value="P:L-glutamate catabolic process"/>
    <property type="evidence" value="ECO:0007669"/>
    <property type="project" value="TreeGrafter"/>
</dbReference>
<organism evidence="10 11">
    <name type="scientific">Arthrobacter livingstonensis</name>
    <dbReference type="NCBI Taxonomy" id="670078"/>
    <lineage>
        <taxon>Bacteria</taxon>
        <taxon>Bacillati</taxon>
        <taxon>Actinomycetota</taxon>
        <taxon>Actinomycetes</taxon>
        <taxon>Micrococcales</taxon>
        <taxon>Micrococcaceae</taxon>
        <taxon>Arthrobacter</taxon>
    </lineage>
</organism>